<dbReference type="InterPro" id="IPR049749">
    <property type="entry name" value="SCO2521-like"/>
</dbReference>
<comment type="caution">
    <text evidence="1">The sequence shown here is derived from an EMBL/GenBank/DDBJ whole genome shotgun (WGS) entry which is preliminary data.</text>
</comment>
<accession>A0A931FWP0</accession>
<dbReference type="EMBL" id="JADQTO010000001">
    <property type="protein sequence ID" value="MBG0559951.1"/>
    <property type="molecule type" value="Genomic_DNA"/>
</dbReference>
<proteinExistence type="predicted"/>
<reference evidence="1" key="1">
    <citation type="submission" date="2020-11" db="EMBL/GenBank/DDBJ databases">
        <title>Isolation and identification of active actinomycetes.</title>
        <authorList>
            <person name="Sun X."/>
        </authorList>
    </citation>
    <scope>NUCLEOTIDE SEQUENCE</scope>
    <source>
        <strain evidence="1">NEAU-A11</strain>
    </source>
</reference>
<dbReference type="AlphaFoldDB" id="A0A931FWP0"/>
<dbReference type="Proteomes" id="UP000598146">
    <property type="component" value="Unassembled WGS sequence"/>
</dbReference>
<gene>
    <name evidence="1" type="ORF">I4J89_00510</name>
</gene>
<sequence length="321" mass="35214">MLAFGEVQTGLLQNSAALSRRGTEQLVATAVDERIQTVERPIGRTCSQDQQEGVDCLLPAVSGRHTRGIGTVLARVVVVGGHVIQGSAYAQVAPARNTVRLPWSHYLASPGQLEAIGKLDSKDVALGVLSGARTAKTLELSAITTRMVDTVQRSRLVDHAPPLRTSRLRLRWTAVLDKSLSEPDGVFTLVSDELRTMELRVPTADLTAVVALCEDLALHDWLLTTVLSVLDATLAHDRSRTDRVSRLQPLLEHLLHLWMPAAHVPEQLLPVWEALDQRPGFTRQWEAAVARIRDQITVETLDLLQAADGRRPTRPVSPPAR</sequence>
<name>A0A931FWP0_9ACTN</name>
<evidence type="ECO:0000313" key="1">
    <source>
        <dbReference type="EMBL" id="MBG0559951.1"/>
    </source>
</evidence>
<protein>
    <submittedName>
        <fullName evidence="1">Uncharacterized protein</fullName>
    </submittedName>
</protein>
<organism evidence="1 2">
    <name type="scientific">Actinoplanes aureus</name>
    <dbReference type="NCBI Taxonomy" id="2792083"/>
    <lineage>
        <taxon>Bacteria</taxon>
        <taxon>Bacillati</taxon>
        <taxon>Actinomycetota</taxon>
        <taxon>Actinomycetes</taxon>
        <taxon>Micromonosporales</taxon>
        <taxon>Micromonosporaceae</taxon>
        <taxon>Actinoplanes</taxon>
    </lineage>
</organism>
<dbReference type="NCBIfam" id="NF040565">
    <property type="entry name" value="SCO2521_fam"/>
    <property type="match status" value="1"/>
</dbReference>
<evidence type="ECO:0000313" key="2">
    <source>
        <dbReference type="Proteomes" id="UP000598146"/>
    </source>
</evidence>
<keyword evidence="2" id="KW-1185">Reference proteome</keyword>
<dbReference type="RefSeq" id="WP_196411774.1">
    <property type="nucleotide sequence ID" value="NZ_JADQTO010000001.1"/>
</dbReference>